<dbReference type="InterPro" id="IPR036249">
    <property type="entry name" value="Thioredoxin-like_sf"/>
</dbReference>
<comment type="caution">
    <text evidence="4">The sequence shown here is derived from an EMBL/GenBank/DDBJ whole genome shotgun (WGS) entry which is preliminary data.</text>
</comment>
<gene>
    <name evidence="4" type="ORF">L2764_09600</name>
</gene>
<evidence type="ECO:0000313" key="5">
    <source>
        <dbReference type="Proteomes" id="UP001203423"/>
    </source>
</evidence>
<dbReference type="InterPro" id="IPR013766">
    <property type="entry name" value="Thioredoxin_domain"/>
</dbReference>
<accession>A0ABT0LAJ0</accession>
<feature type="domain" description="Thioredoxin" evidence="3">
    <location>
        <begin position="34"/>
        <end position="194"/>
    </location>
</feature>
<dbReference type="Proteomes" id="UP001203423">
    <property type="component" value="Unassembled WGS sequence"/>
</dbReference>
<evidence type="ECO:0000256" key="1">
    <source>
        <dbReference type="SAM" id="MobiDB-lite"/>
    </source>
</evidence>
<organism evidence="4 5">
    <name type="scientific">Shewanella surugensis</name>
    <dbReference type="NCBI Taxonomy" id="212020"/>
    <lineage>
        <taxon>Bacteria</taxon>
        <taxon>Pseudomonadati</taxon>
        <taxon>Pseudomonadota</taxon>
        <taxon>Gammaproteobacteria</taxon>
        <taxon>Alteromonadales</taxon>
        <taxon>Shewanellaceae</taxon>
        <taxon>Shewanella</taxon>
    </lineage>
</organism>
<dbReference type="Gene3D" id="3.40.30.10">
    <property type="entry name" value="Glutaredoxin"/>
    <property type="match status" value="1"/>
</dbReference>
<name>A0ABT0LAJ0_9GAMM</name>
<dbReference type="EMBL" id="JAKIKS010000029">
    <property type="protein sequence ID" value="MCL1124726.1"/>
    <property type="molecule type" value="Genomic_DNA"/>
</dbReference>
<reference evidence="4 5" key="1">
    <citation type="submission" date="2022-01" db="EMBL/GenBank/DDBJ databases">
        <title>Whole genome-based taxonomy of the Shewanellaceae.</title>
        <authorList>
            <person name="Martin-Rodriguez A.J."/>
        </authorList>
    </citation>
    <scope>NUCLEOTIDE SEQUENCE [LARGE SCALE GENOMIC DNA]</scope>
    <source>
        <strain evidence="4 5">DSM 17177</strain>
    </source>
</reference>
<evidence type="ECO:0000259" key="3">
    <source>
        <dbReference type="PROSITE" id="PS51352"/>
    </source>
</evidence>
<dbReference type="PROSITE" id="PS51352">
    <property type="entry name" value="THIOREDOXIN_2"/>
    <property type="match status" value="1"/>
</dbReference>
<sequence length="198" mass="21811">MKKNIPINIALLFALLMQIPLVSAETADSSTLSIKSTQPAPSTSLTQSTSSHASPSFDSLPWLAYGHENLVTHKIEYLQTLKGKPTLLMFFKPQCPWCLKQGKAFNRLLSHCPNAINIVALASHGDKAALRKALWKMKLDFPGYLADKAMMNSLGPLPATPITLIIDESGHLHSYLRGYVKLAQLLPQLRQEFGLNCS</sequence>
<evidence type="ECO:0000256" key="2">
    <source>
        <dbReference type="SAM" id="SignalP"/>
    </source>
</evidence>
<dbReference type="SUPFAM" id="SSF52833">
    <property type="entry name" value="Thioredoxin-like"/>
    <property type="match status" value="1"/>
</dbReference>
<feature type="signal peptide" evidence="2">
    <location>
        <begin position="1"/>
        <end position="24"/>
    </location>
</feature>
<keyword evidence="2" id="KW-0732">Signal</keyword>
<proteinExistence type="predicted"/>
<keyword evidence="5" id="KW-1185">Reference proteome</keyword>
<feature type="region of interest" description="Disordered" evidence="1">
    <location>
        <begin position="33"/>
        <end position="54"/>
    </location>
</feature>
<feature type="chain" id="PRO_5046078115" evidence="2">
    <location>
        <begin position="25"/>
        <end position="198"/>
    </location>
</feature>
<evidence type="ECO:0000313" key="4">
    <source>
        <dbReference type="EMBL" id="MCL1124726.1"/>
    </source>
</evidence>
<dbReference type="RefSeq" id="WP_248940001.1">
    <property type="nucleotide sequence ID" value="NZ_JAKIKS010000029.1"/>
</dbReference>
<protein>
    <submittedName>
        <fullName evidence="4">Redoxin domain-containing protein</fullName>
    </submittedName>
</protein>